<evidence type="ECO:0000259" key="2">
    <source>
        <dbReference type="PROSITE" id="PS51708"/>
    </source>
</evidence>
<dbReference type="PROSITE" id="PS51707">
    <property type="entry name" value="CYTH"/>
    <property type="match status" value="1"/>
</dbReference>
<gene>
    <name evidence="3" type="ORF">ICHIAU1_21280</name>
</gene>
<dbReference type="InterPro" id="IPR023577">
    <property type="entry name" value="CYTH_domain"/>
</dbReference>
<dbReference type="CDD" id="cd07756">
    <property type="entry name" value="CYTH-like_Pase_CHAD"/>
    <property type="match status" value="1"/>
</dbReference>
<dbReference type="OrthoDB" id="3034217at2"/>
<dbReference type="PROSITE" id="PS51708">
    <property type="entry name" value="CHAD"/>
    <property type="match status" value="1"/>
</dbReference>
<dbReference type="RefSeq" id="WP_162049482.1">
    <property type="nucleotide sequence ID" value="NZ_AP022345.1"/>
</dbReference>
<dbReference type="InterPro" id="IPR033469">
    <property type="entry name" value="CYTH-like_dom_sf"/>
</dbReference>
<keyword evidence="4" id="KW-1185">Reference proteome</keyword>
<dbReference type="Gene3D" id="1.40.20.10">
    <property type="entry name" value="CHAD domain"/>
    <property type="match status" value="1"/>
</dbReference>
<accession>A0A7R6R7U6</accession>
<dbReference type="InterPro" id="IPR038186">
    <property type="entry name" value="CHAD_dom_sf"/>
</dbReference>
<dbReference type="SMART" id="SM01118">
    <property type="entry name" value="CYTH"/>
    <property type="match status" value="1"/>
</dbReference>
<reference evidence="4" key="1">
    <citation type="submission" date="2020-01" db="EMBL/GenBank/DDBJ databases">
        <title>Phosphoaccumulans saitamaens gen. nov., sp. nov., a polyphosphate accumulating bacterium isolated from surface river water.</title>
        <authorList>
            <person name="Watanabe K."/>
            <person name="Suda W."/>
        </authorList>
    </citation>
    <scope>NUCLEOTIDE SEQUENCE [LARGE SCALE GENOMIC DNA]</scope>
    <source>
        <strain evidence="4">ICHIAU1</strain>
    </source>
</reference>
<dbReference type="GO" id="GO:0046872">
    <property type="term" value="F:metal ion binding"/>
    <property type="evidence" value="ECO:0007669"/>
    <property type="project" value="TreeGrafter"/>
</dbReference>
<dbReference type="AlphaFoldDB" id="A0A7R6R7U6"/>
<feature type="domain" description="CHAD" evidence="2">
    <location>
        <begin position="218"/>
        <end position="492"/>
    </location>
</feature>
<evidence type="ECO:0000313" key="3">
    <source>
        <dbReference type="EMBL" id="BBU69845.1"/>
    </source>
</evidence>
<dbReference type="GO" id="GO:0050355">
    <property type="term" value="F:inorganic triphosphate phosphatase activity"/>
    <property type="evidence" value="ECO:0007669"/>
    <property type="project" value="InterPro"/>
</dbReference>
<feature type="domain" description="CYTH" evidence="1">
    <location>
        <begin position="2"/>
        <end position="203"/>
    </location>
</feature>
<proteinExistence type="predicted"/>
<evidence type="ECO:0000313" key="4">
    <source>
        <dbReference type="Proteomes" id="UP000463961"/>
    </source>
</evidence>
<dbReference type="Proteomes" id="UP000463961">
    <property type="component" value="Chromosome"/>
</dbReference>
<dbReference type="EMBL" id="AP022345">
    <property type="protein sequence ID" value="BBU69845.1"/>
    <property type="molecule type" value="Genomic_DNA"/>
</dbReference>
<dbReference type="Gene3D" id="2.40.320.10">
    <property type="entry name" value="Hypothetical Protein Pfu-838710-001"/>
    <property type="match status" value="1"/>
</dbReference>
<protein>
    <submittedName>
        <fullName evidence="3">Inorganic triphosphatase</fullName>
    </submittedName>
</protein>
<evidence type="ECO:0000259" key="1">
    <source>
        <dbReference type="PROSITE" id="PS51707"/>
    </source>
</evidence>
<dbReference type="Pfam" id="PF05235">
    <property type="entry name" value="CHAD"/>
    <property type="match status" value="1"/>
</dbReference>
<dbReference type="InterPro" id="IPR007899">
    <property type="entry name" value="CHAD_dom"/>
</dbReference>
<sequence length="492" mass="55561">MGTETELKLSLAAEDIPRLIQHPLLATAPRRLKLHNTYFDTAELALTQKKVAVRERRVLRKTLLTVKTAHRSEGGISHRSEWEAPTTPGSFDFSTLIDDAAMAESLSQIAPQLVPIFTTDFSRRFWTLDFRRAKIEVALDLGTVRVQRDDLTREQPICELELELKEGNPTTLFALARLLSRQVRLHPADDSKAARGYALFLDQKKTPKKADTLSIEEGDTTVAVFLKIARSCVTQLQANESGILSPQDEEYVHQARVALRRLRTALRLFNEALPAGFADRWSNAWRDVAQELGNARNWDVFCSEQLPLLDQDLGDHPDLLALRTFAASKRLAAHEAAKACMTSKAYSLNLISFCEALMNLKDSEEPIRAYATKALKRRHKRFITGAKLAHTLNAEQRHEVRIDLKKLRYTLDFFESLYPKKRVQAFARSLASTQELLGHMNDLVTAEMLMAEREPKVADAPIAWAKGRMSAYLDMLPAALKPVIQADTPWVK</sequence>
<dbReference type="SMART" id="SM00880">
    <property type="entry name" value="CHAD"/>
    <property type="match status" value="1"/>
</dbReference>
<dbReference type="PANTHER" id="PTHR39569">
    <property type="entry name" value="INORGANIC TRIPHOSPHATASE"/>
    <property type="match status" value="1"/>
</dbReference>
<organism evidence="3 4">
    <name type="scientific">Fluviibacter phosphoraccumulans</name>
    <dbReference type="NCBI Taxonomy" id="1751046"/>
    <lineage>
        <taxon>Bacteria</taxon>
        <taxon>Pseudomonadati</taxon>
        <taxon>Pseudomonadota</taxon>
        <taxon>Betaproteobacteria</taxon>
        <taxon>Rhodocyclales</taxon>
        <taxon>Fluviibacteraceae</taxon>
        <taxon>Fluviibacter</taxon>
    </lineage>
</organism>
<name>A0A7R6R7U6_9RHOO</name>
<dbReference type="SUPFAM" id="SSF55154">
    <property type="entry name" value="CYTH-like phosphatases"/>
    <property type="match status" value="1"/>
</dbReference>
<dbReference type="Pfam" id="PF01928">
    <property type="entry name" value="CYTH"/>
    <property type="match status" value="1"/>
</dbReference>
<dbReference type="PANTHER" id="PTHR39569:SF1">
    <property type="entry name" value="INORGANIC TRIPHOSPHATASE"/>
    <property type="match status" value="1"/>
</dbReference>
<dbReference type="InterPro" id="IPR039013">
    <property type="entry name" value="YgiF"/>
</dbReference>